<organism evidence="1 2">
    <name type="scientific">Halosimplex rubrum</name>
    <dbReference type="NCBI Taxonomy" id="869889"/>
    <lineage>
        <taxon>Archaea</taxon>
        <taxon>Methanobacteriati</taxon>
        <taxon>Methanobacteriota</taxon>
        <taxon>Stenosarchaea group</taxon>
        <taxon>Halobacteria</taxon>
        <taxon>Halobacteriales</taxon>
        <taxon>Haloarculaceae</taxon>
        <taxon>Halosimplex</taxon>
    </lineage>
</organism>
<dbReference type="GeneID" id="60587728"/>
<dbReference type="Pfam" id="PF23434">
    <property type="entry name" value="DUF7120"/>
    <property type="match status" value="1"/>
</dbReference>
<dbReference type="AlphaFoldDB" id="A0A7D5NZR5"/>
<dbReference type="Proteomes" id="UP000509667">
    <property type="component" value="Chromosome"/>
</dbReference>
<reference evidence="1 2" key="1">
    <citation type="submission" date="2020-07" db="EMBL/GenBank/DDBJ databases">
        <title>Halosimplex pelagicum sp. nov. and Halosimplex rubrum sp. nov., isolated from salted brown alga Laminaria, and emended description of the genus Halosimplex.</title>
        <authorList>
            <person name="Cui H."/>
        </authorList>
    </citation>
    <scope>NUCLEOTIDE SEQUENCE [LARGE SCALE GENOMIC DNA]</scope>
    <source>
        <strain evidence="1 2">R27</strain>
    </source>
</reference>
<evidence type="ECO:0000313" key="2">
    <source>
        <dbReference type="Proteomes" id="UP000509667"/>
    </source>
</evidence>
<accession>A0A7D5NZR5</accession>
<dbReference type="KEGG" id="hrr:HZS55_09745"/>
<dbReference type="EMBL" id="CP058910">
    <property type="protein sequence ID" value="QLH77563.1"/>
    <property type="molecule type" value="Genomic_DNA"/>
</dbReference>
<name>A0A7D5NZR5_9EURY</name>
<keyword evidence="2" id="KW-1185">Reference proteome</keyword>
<dbReference type="InterPro" id="IPR055544">
    <property type="entry name" value="DUF7120"/>
</dbReference>
<protein>
    <recommendedName>
        <fullName evidence="3">CopG family transcriptional regulator</fullName>
    </recommendedName>
</protein>
<sequence length="81" mass="9267">MPTVEVSLPEDVFTKLERMTEEEFVSREAAVEELLSMGLDAYTRDTGEEVAETDMADEFADDMWDTAEDPGMREEDDDFSF</sequence>
<gene>
    <name evidence="1" type="ORF">HZS55_09745</name>
</gene>
<proteinExistence type="predicted"/>
<evidence type="ECO:0008006" key="3">
    <source>
        <dbReference type="Google" id="ProtNLM"/>
    </source>
</evidence>
<evidence type="ECO:0000313" key="1">
    <source>
        <dbReference type="EMBL" id="QLH77563.1"/>
    </source>
</evidence>
<dbReference type="OrthoDB" id="298109at2157"/>
<dbReference type="RefSeq" id="WP_006885692.1">
    <property type="nucleotide sequence ID" value="NZ_CP058910.1"/>
</dbReference>